<keyword evidence="9" id="KW-0732">Signal</keyword>
<dbReference type="EMBL" id="CP044331">
    <property type="protein sequence ID" value="QGM98919.1"/>
    <property type="molecule type" value="Genomic_DNA"/>
</dbReference>
<organism evidence="12 13">
    <name type="scientific">Methylocystis parvus</name>
    <dbReference type="NCBI Taxonomy" id="134"/>
    <lineage>
        <taxon>Bacteria</taxon>
        <taxon>Pseudomonadati</taxon>
        <taxon>Pseudomonadota</taxon>
        <taxon>Alphaproteobacteria</taxon>
        <taxon>Hyphomicrobiales</taxon>
        <taxon>Methylocystaceae</taxon>
        <taxon>Methylocystis</taxon>
    </lineage>
</organism>
<accession>A0A6B8MBF0</accession>
<dbReference type="GO" id="GO:0009279">
    <property type="term" value="C:cell outer membrane"/>
    <property type="evidence" value="ECO:0007669"/>
    <property type="project" value="UniProtKB-SubCell"/>
</dbReference>
<dbReference type="Proteomes" id="UP000422569">
    <property type="component" value="Chromosome"/>
</dbReference>
<dbReference type="GO" id="GO:0015344">
    <property type="term" value="F:siderophore uptake transmembrane transporter activity"/>
    <property type="evidence" value="ECO:0007669"/>
    <property type="project" value="TreeGrafter"/>
</dbReference>
<evidence type="ECO:0000259" key="10">
    <source>
        <dbReference type="Pfam" id="PF00593"/>
    </source>
</evidence>
<dbReference type="GO" id="GO:0044718">
    <property type="term" value="P:siderophore transmembrane transport"/>
    <property type="evidence" value="ECO:0007669"/>
    <property type="project" value="TreeGrafter"/>
</dbReference>
<dbReference type="RefSeq" id="WP_016920536.1">
    <property type="nucleotide sequence ID" value="NZ_CP044331.1"/>
</dbReference>
<evidence type="ECO:0000256" key="8">
    <source>
        <dbReference type="RuleBase" id="RU003357"/>
    </source>
</evidence>
<dbReference type="PANTHER" id="PTHR30069:SF49">
    <property type="entry name" value="OUTER MEMBRANE PROTEIN C"/>
    <property type="match status" value="1"/>
</dbReference>
<keyword evidence="5 8" id="KW-0798">TonB box</keyword>
<gene>
    <name evidence="12" type="ORF">F7D14_16455</name>
</gene>
<name>A0A6B8MBF0_9HYPH</name>
<dbReference type="Pfam" id="PF07715">
    <property type="entry name" value="Plug"/>
    <property type="match status" value="1"/>
</dbReference>
<dbReference type="Pfam" id="PF00593">
    <property type="entry name" value="TonB_dep_Rec_b-barrel"/>
    <property type="match status" value="1"/>
</dbReference>
<keyword evidence="2" id="KW-0813">Transport</keyword>
<dbReference type="Gene3D" id="2.40.170.20">
    <property type="entry name" value="TonB-dependent receptor, beta-barrel domain"/>
    <property type="match status" value="1"/>
</dbReference>
<comment type="subcellular location">
    <subcellularLocation>
        <location evidence="1">Cell outer membrane</location>
        <topology evidence="1">Multi-pass membrane protein</topology>
    </subcellularLocation>
</comment>
<proteinExistence type="inferred from homology"/>
<evidence type="ECO:0000313" key="13">
    <source>
        <dbReference type="Proteomes" id="UP000422569"/>
    </source>
</evidence>
<dbReference type="SUPFAM" id="SSF56935">
    <property type="entry name" value="Porins"/>
    <property type="match status" value="1"/>
</dbReference>
<evidence type="ECO:0000256" key="7">
    <source>
        <dbReference type="ARBA" id="ARBA00023237"/>
    </source>
</evidence>
<protein>
    <submittedName>
        <fullName evidence="12">TonB-dependent receptor plug domain-containing protein</fullName>
    </submittedName>
</protein>
<evidence type="ECO:0000256" key="1">
    <source>
        <dbReference type="ARBA" id="ARBA00004571"/>
    </source>
</evidence>
<feature type="chain" id="PRO_5025583928" evidence="9">
    <location>
        <begin position="30"/>
        <end position="814"/>
    </location>
</feature>
<reference evidence="12 13" key="1">
    <citation type="submission" date="2019-09" db="EMBL/GenBank/DDBJ databases">
        <title>Isolation and complete genome sequencing of Methylocystis species.</title>
        <authorList>
            <person name="Rumah B.L."/>
            <person name="Stead C.E."/>
            <person name="Stevens B.C."/>
            <person name="Minton N.P."/>
            <person name="Grosse-Honebrink A."/>
            <person name="Zhang Y."/>
        </authorList>
    </citation>
    <scope>NUCLEOTIDE SEQUENCE [LARGE SCALE GENOMIC DNA]</scope>
    <source>
        <strain evidence="12 13">BRCS2</strain>
    </source>
</reference>
<evidence type="ECO:0000256" key="9">
    <source>
        <dbReference type="SAM" id="SignalP"/>
    </source>
</evidence>
<feature type="signal peptide" evidence="9">
    <location>
        <begin position="1"/>
        <end position="29"/>
    </location>
</feature>
<dbReference type="InterPro" id="IPR000531">
    <property type="entry name" value="Beta-barrel_TonB"/>
</dbReference>
<keyword evidence="13" id="KW-1185">Reference proteome</keyword>
<keyword evidence="12" id="KW-0675">Receptor</keyword>
<evidence type="ECO:0000256" key="5">
    <source>
        <dbReference type="ARBA" id="ARBA00023077"/>
    </source>
</evidence>
<keyword evidence="4" id="KW-0812">Transmembrane</keyword>
<evidence type="ECO:0000259" key="11">
    <source>
        <dbReference type="Pfam" id="PF07715"/>
    </source>
</evidence>
<dbReference type="KEGG" id="mpar:F7D14_16455"/>
<comment type="similarity">
    <text evidence="8">Belongs to the TonB-dependent receptor family.</text>
</comment>
<dbReference type="InterPro" id="IPR012910">
    <property type="entry name" value="Plug_dom"/>
</dbReference>
<sequence length="814" mass="88366">MSRHALTRGASAGAIAIVLLAGAENAVLAQTPLPDITIAAARRTAATRSAPAAAPPQAIPAFAQPAKPVGATIIDQRQIADERPAAVDTVQLLRNTPGVSWYEAGGVSRLPAIHGLADDRLNVLVSGIPAASACANHMNPPLSYVSPSQVGKIQVYSGVVPVSVGGDSIGGAIIVDPPSPVFASSGKAAPGQTANEPSPLAFDVDGKPVLLKGEVGAFYRSNGNGYGGHLSATAATDRFSVTYNGSYSRSENYHAAAAFKPAGYAFSFVPLPLTRLNQFTPWLSGSEVGSTSYQAQNHDVSLAFRHENHQLQVNVGFQHIPYQNFPNQRMDMTLNRSVQGSVRYNGQYDWGLLEGQFYHQTVRHGMDFGPDKQYYYGALNNVLAPGMPMETKAQNTGVKAKADIPLFNIHNLRLGAEYQQYRYNEWWPPSPFVLPAGKTSGGMAPAAFIAINDGRRDRFDAFAELESRWSPQWLTLVGLRSDTVWMNAGPVHGYNVMMYDSAPLFPATMFNISNRARTDQNWNATAQATYTPNAALTFSLGYSLKSRSPNLYERYSWSPATMPAEMIGWFGDGNFYVGNLNLKPEVANTVSATADWHDEANQRGIRFTPYFTYVSNFIDVQRCPLSVCGNTPTTRNNLVTTYGFVFLQFVNQDARLFGADLSGHAVLARNTPLGDFTARGILSYVNGQNIATGGNLYQIMPVNTKLSLEQKFGGLTNLVEMQVVGAKANIEQARNELKTYGYTLFNWRSSYEWRNVRFDVGVENIFNAFYYQPLGGAYVGYGATMSGNGAGAPAWGIPVPGMGRNVYVATNVKF</sequence>
<evidence type="ECO:0000313" key="12">
    <source>
        <dbReference type="EMBL" id="QGM98919.1"/>
    </source>
</evidence>
<dbReference type="InterPro" id="IPR036942">
    <property type="entry name" value="Beta-barrel_TonB_sf"/>
</dbReference>
<dbReference type="InterPro" id="IPR039426">
    <property type="entry name" value="TonB-dep_rcpt-like"/>
</dbReference>
<dbReference type="InterPro" id="IPR037066">
    <property type="entry name" value="Plug_dom_sf"/>
</dbReference>
<evidence type="ECO:0000256" key="3">
    <source>
        <dbReference type="ARBA" id="ARBA00022452"/>
    </source>
</evidence>
<keyword evidence="6 8" id="KW-0472">Membrane</keyword>
<dbReference type="AlphaFoldDB" id="A0A6B8MBF0"/>
<evidence type="ECO:0000256" key="6">
    <source>
        <dbReference type="ARBA" id="ARBA00023136"/>
    </source>
</evidence>
<feature type="domain" description="TonB-dependent receptor plug" evidence="11">
    <location>
        <begin position="68"/>
        <end position="172"/>
    </location>
</feature>
<keyword evidence="3" id="KW-1134">Transmembrane beta strand</keyword>
<dbReference type="Gene3D" id="2.170.130.10">
    <property type="entry name" value="TonB-dependent receptor, plug domain"/>
    <property type="match status" value="1"/>
</dbReference>
<feature type="domain" description="TonB-dependent receptor-like beta-barrel" evidence="10">
    <location>
        <begin position="299"/>
        <end position="765"/>
    </location>
</feature>
<evidence type="ECO:0000256" key="4">
    <source>
        <dbReference type="ARBA" id="ARBA00022692"/>
    </source>
</evidence>
<evidence type="ECO:0000256" key="2">
    <source>
        <dbReference type="ARBA" id="ARBA00022448"/>
    </source>
</evidence>
<dbReference type="PANTHER" id="PTHR30069">
    <property type="entry name" value="TONB-DEPENDENT OUTER MEMBRANE RECEPTOR"/>
    <property type="match status" value="1"/>
</dbReference>
<keyword evidence="7" id="KW-0998">Cell outer membrane</keyword>